<reference evidence="3" key="1">
    <citation type="journal article" date="2019" name="Int. J. Syst. Evol. Microbiol.">
        <title>The Global Catalogue of Microorganisms (GCM) 10K type strain sequencing project: providing services to taxonomists for standard genome sequencing and annotation.</title>
        <authorList>
            <consortium name="The Broad Institute Genomics Platform"/>
            <consortium name="The Broad Institute Genome Sequencing Center for Infectious Disease"/>
            <person name="Wu L."/>
            <person name="Ma J."/>
        </authorList>
    </citation>
    <scope>NUCLEOTIDE SEQUENCE [LARGE SCALE GENOMIC DNA]</scope>
    <source>
        <strain evidence="3">CGMCC 1.12931</strain>
    </source>
</reference>
<dbReference type="Pfam" id="PF14129">
    <property type="entry name" value="DUF4296"/>
    <property type="match status" value="1"/>
</dbReference>
<comment type="caution">
    <text evidence="2">The sequence shown here is derived from an EMBL/GenBank/DDBJ whole genome shotgun (WGS) entry which is preliminary data.</text>
</comment>
<dbReference type="PROSITE" id="PS51257">
    <property type="entry name" value="PROKAR_LIPOPROTEIN"/>
    <property type="match status" value="1"/>
</dbReference>
<dbReference type="Proteomes" id="UP000599179">
    <property type="component" value="Unassembled WGS sequence"/>
</dbReference>
<accession>A0ABQ1SGH8</accession>
<name>A0ABQ1SGH8_9FLAO</name>
<keyword evidence="3" id="KW-1185">Reference proteome</keyword>
<dbReference type="InterPro" id="IPR025381">
    <property type="entry name" value="DUF4296"/>
</dbReference>
<evidence type="ECO:0000313" key="3">
    <source>
        <dbReference type="Proteomes" id="UP000599179"/>
    </source>
</evidence>
<sequence length="139" mass="16547">MFRNILIIFILLVFGSCQDVQLAQKPNNLLSPEEMENVLTDMVLLDAMISVNNFRIDKHKIDVRNFVFDKYEIDSLTLSKNIEYYNEQYEVNTEIYKNVKTKIEELKLRVENDKKLQDSIERVKKEAKRSTDTLLKRNR</sequence>
<evidence type="ECO:0000259" key="1">
    <source>
        <dbReference type="Pfam" id="PF14129"/>
    </source>
</evidence>
<dbReference type="RefSeq" id="WP_188458875.1">
    <property type="nucleotide sequence ID" value="NZ_BMGM01000008.1"/>
</dbReference>
<gene>
    <name evidence="2" type="ORF">GCM10010832_18880</name>
</gene>
<dbReference type="EMBL" id="BMGM01000008">
    <property type="protein sequence ID" value="GGE38835.1"/>
    <property type="molecule type" value="Genomic_DNA"/>
</dbReference>
<feature type="domain" description="DUF4296" evidence="1">
    <location>
        <begin position="26"/>
        <end position="106"/>
    </location>
</feature>
<evidence type="ECO:0000313" key="2">
    <source>
        <dbReference type="EMBL" id="GGE38835.1"/>
    </source>
</evidence>
<organism evidence="2 3">
    <name type="scientific">Psychroflexus planctonicus</name>
    <dbReference type="NCBI Taxonomy" id="1526575"/>
    <lineage>
        <taxon>Bacteria</taxon>
        <taxon>Pseudomonadati</taxon>
        <taxon>Bacteroidota</taxon>
        <taxon>Flavobacteriia</taxon>
        <taxon>Flavobacteriales</taxon>
        <taxon>Flavobacteriaceae</taxon>
        <taxon>Psychroflexus</taxon>
    </lineage>
</organism>
<proteinExistence type="predicted"/>
<protein>
    <recommendedName>
        <fullName evidence="1">DUF4296 domain-containing protein</fullName>
    </recommendedName>
</protein>